<dbReference type="AlphaFoldDB" id="A0A1X2HKJ2"/>
<dbReference type="Proteomes" id="UP000242180">
    <property type="component" value="Unassembled WGS sequence"/>
</dbReference>
<keyword evidence="3" id="KW-1185">Reference proteome</keyword>
<comment type="caution">
    <text evidence="2">The sequence shown here is derived from an EMBL/GenBank/DDBJ whole genome shotgun (WGS) entry which is preliminary data.</text>
</comment>
<evidence type="ECO:0000256" key="1">
    <source>
        <dbReference type="SAM" id="MobiDB-lite"/>
    </source>
</evidence>
<accession>A0A1X2HKJ2</accession>
<dbReference type="OMA" id="DWHEKLA"/>
<feature type="compositionally biased region" description="Basic and acidic residues" evidence="1">
    <location>
        <begin position="77"/>
        <end position="100"/>
    </location>
</feature>
<protein>
    <submittedName>
        <fullName evidence="2">Uncharacterized protein</fullName>
    </submittedName>
</protein>
<dbReference type="OrthoDB" id="529205at2759"/>
<feature type="compositionally biased region" description="Basic and acidic residues" evidence="1">
    <location>
        <begin position="39"/>
        <end position="61"/>
    </location>
</feature>
<sequence length="108" mass="12755">MTLLSRIPKRVYYVQPMLPFVSWQISLEKRYLSAFSHMSDNDPRTMEREKKKQEKKGHSEWNEELASQSEAAVKADQSADRPVKDLQEETKQRLRRKEKEDAEQESGT</sequence>
<name>A0A1X2HKJ2_SYNRA</name>
<gene>
    <name evidence="2" type="ORF">BCR43DRAFT_467917</name>
</gene>
<evidence type="ECO:0000313" key="3">
    <source>
        <dbReference type="Proteomes" id="UP000242180"/>
    </source>
</evidence>
<evidence type="ECO:0000313" key="2">
    <source>
        <dbReference type="EMBL" id="ORY99870.1"/>
    </source>
</evidence>
<reference evidence="2 3" key="1">
    <citation type="submission" date="2016-07" db="EMBL/GenBank/DDBJ databases">
        <title>Pervasive Adenine N6-methylation of Active Genes in Fungi.</title>
        <authorList>
            <consortium name="DOE Joint Genome Institute"/>
            <person name="Mondo S.J."/>
            <person name="Dannebaum R.O."/>
            <person name="Kuo R.C."/>
            <person name="Labutti K."/>
            <person name="Haridas S."/>
            <person name="Kuo A."/>
            <person name="Salamov A."/>
            <person name="Ahrendt S.R."/>
            <person name="Lipzen A."/>
            <person name="Sullivan W."/>
            <person name="Andreopoulos W.B."/>
            <person name="Clum A."/>
            <person name="Lindquist E."/>
            <person name="Daum C."/>
            <person name="Ramamoorthy G.K."/>
            <person name="Gryganskyi A."/>
            <person name="Culley D."/>
            <person name="Magnuson J.K."/>
            <person name="James T.Y."/>
            <person name="O'Malley M.A."/>
            <person name="Stajich J.E."/>
            <person name="Spatafora J.W."/>
            <person name="Visel A."/>
            <person name="Grigoriev I.V."/>
        </authorList>
    </citation>
    <scope>NUCLEOTIDE SEQUENCE [LARGE SCALE GENOMIC DNA]</scope>
    <source>
        <strain evidence="2 3">NRRL 2496</strain>
    </source>
</reference>
<dbReference type="InParanoid" id="A0A1X2HKJ2"/>
<proteinExistence type="predicted"/>
<feature type="region of interest" description="Disordered" evidence="1">
    <location>
        <begin position="37"/>
        <end position="108"/>
    </location>
</feature>
<organism evidence="2 3">
    <name type="scientific">Syncephalastrum racemosum</name>
    <name type="common">Filamentous fungus</name>
    <dbReference type="NCBI Taxonomy" id="13706"/>
    <lineage>
        <taxon>Eukaryota</taxon>
        <taxon>Fungi</taxon>
        <taxon>Fungi incertae sedis</taxon>
        <taxon>Mucoromycota</taxon>
        <taxon>Mucoromycotina</taxon>
        <taxon>Mucoromycetes</taxon>
        <taxon>Mucorales</taxon>
        <taxon>Syncephalastraceae</taxon>
        <taxon>Syncephalastrum</taxon>
    </lineage>
</organism>
<dbReference type="EMBL" id="MCGN01000002">
    <property type="protein sequence ID" value="ORY99870.1"/>
    <property type="molecule type" value="Genomic_DNA"/>
</dbReference>